<evidence type="ECO:0000256" key="3">
    <source>
        <dbReference type="ARBA" id="ARBA00022692"/>
    </source>
</evidence>
<evidence type="ECO:0000256" key="5">
    <source>
        <dbReference type="ARBA" id="ARBA00023136"/>
    </source>
</evidence>
<keyword evidence="5 6" id="KW-0472">Membrane</keyword>
<gene>
    <name evidence="8" type="ORF">NDI38_18780</name>
</gene>
<keyword evidence="9" id="KW-1185">Reference proteome</keyword>
<comment type="caution">
    <text evidence="8">The sequence shown here is derived from an EMBL/GenBank/DDBJ whole genome shotgun (WGS) entry which is preliminary data.</text>
</comment>
<keyword evidence="4 6" id="KW-1133">Transmembrane helix</keyword>
<dbReference type="Pfam" id="PF26002">
    <property type="entry name" value="Beta-barrel_AprE"/>
    <property type="match status" value="1"/>
</dbReference>
<accession>A0ABV0KNB3</accession>
<evidence type="ECO:0000256" key="4">
    <source>
        <dbReference type="ARBA" id="ARBA00022989"/>
    </source>
</evidence>
<comment type="subcellular location">
    <subcellularLocation>
        <location evidence="1">Membrane</location>
        <topology evidence="1">Single-pass membrane protein</topology>
    </subcellularLocation>
</comment>
<dbReference type="Proteomes" id="UP001476950">
    <property type="component" value="Unassembled WGS sequence"/>
</dbReference>
<sequence length="195" mass="21171">MTQEQLNEKYNGLQPAYSDEFLPPIARSLKFGAFILLGMLSVGITLAATVKYSVAIKAEGEVVQQKTRSAGQMPSSLRIKAYIAAQDRYSVAVGQAVQLRVNACPYSNYGMLQGTVQSLSSDEVSIALRNAEETAQPSYFEVTIQPTTTSLTRRSSLEATQGASRACPIRAGMKVKASILAREATILEYVMHRNG</sequence>
<dbReference type="EMBL" id="JAMPLM010000018">
    <property type="protein sequence ID" value="MEP1060481.1"/>
    <property type="molecule type" value="Genomic_DNA"/>
</dbReference>
<reference evidence="8 9" key="1">
    <citation type="submission" date="2022-04" db="EMBL/GenBank/DDBJ databases">
        <title>Positive selection, recombination, and allopatry shape intraspecific diversity of widespread and dominant cyanobacteria.</title>
        <authorList>
            <person name="Wei J."/>
            <person name="Shu W."/>
            <person name="Hu C."/>
        </authorList>
    </citation>
    <scope>NUCLEOTIDE SEQUENCE [LARGE SCALE GENOMIC DNA]</scope>
    <source>
        <strain evidence="8 9">AS-A4</strain>
    </source>
</reference>
<proteinExistence type="inferred from homology"/>
<keyword evidence="3 6" id="KW-0812">Transmembrane</keyword>
<evidence type="ECO:0000256" key="6">
    <source>
        <dbReference type="SAM" id="Phobius"/>
    </source>
</evidence>
<dbReference type="RefSeq" id="WP_190452499.1">
    <property type="nucleotide sequence ID" value="NZ_JAMPLM010000018.1"/>
</dbReference>
<dbReference type="InterPro" id="IPR050739">
    <property type="entry name" value="MFP"/>
</dbReference>
<dbReference type="InterPro" id="IPR058982">
    <property type="entry name" value="Beta-barrel_AprE"/>
</dbReference>
<dbReference type="PANTHER" id="PTHR30386:SF26">
    <property type="entry name" value="TRANSPORT PROTEIN COMB"/>
    <property type="match status" value="1"/>
</dbReference>
<name>A0ABV0KNB3_9CYAN</name>
<dbReference type="PANTHER" id="PTHR30386">
    <property type="entry name" value="MEMBRANE FUSION SUBUNIT OF EMRAB-TOLC MULTIDRUG EFFLUX PUMP"/>
    <property type="match status" value="1"/>
</dbReference>
<organism evidence="8 9">
    <name type="scientific">Stenomitos frigidus AS-A4</name>
    <dbReference type="NCBI Taxonomy" id="2933935"/>
    <lineage>
        <taxon>Bacteria</taxon>
        <taxon>Bacillati</taxon>
        <taxon>Cyanobacteriota</taxon>
        <taxon>Cyanophyceae</taxon>
        <taxon>Leptolyngbyales</taxon>
        <taxon>Leptolyngbyaceae</taxon>
        <taxon>Stenomitos</taxon>
    </lineage>
</organism>
<evidence type="ECO:0000259" key="7">
    <source>
        <dbReference type="Pfam" id="PF26002"/>
    </source>
</evidence>
<protein>
    <submittedName>
        <fullName evidence="8">HlyD family secretion protein</fullName>
    </submittedName>
</protein>
<evidence type="ECO:0000313" key="9">
    <source>
        <dbReference type="Proteomes" id="UP001476950"/>
    </source>
</evidence>
<dbReference type="Gene3D" id="2.40.30.170">
    <property type="match status" value="1"/>
</dbReference>
<feature type="transmembrane region" description="Helical" evidence="6">
    <location>
        <begin position="31"/>
        <end position="50"/>
    </location>
</feature>
<comment type="similarity">
    <text evidence="2">Belongs to the membrane fusion protein (MFP) (TC 8.A.1) family.</text>
</comment>
<evidence type="ECO:0000256" key="1">
    <source>
        <dbReference type="ARBA" id="ARBA00004167"/>
    </source>
</evidence>
<evidence type="ECO:0000256" key="2">
    <source>
        <dbReference type="ARBA" id="ARBA00009477"/>
    </source>
</evidence>
<evidence type="ECO:0000313" key="8">
    <source>
        <dbReference type="EMBL" id="MEP1060481.1"/>
    </source>
</evidence>
<feature type="domain" description="AprE-like beta-barrel" evidence="7">
    <location>
        <begin position="77"/>
        <end position="179"/>
    </location>
</feature>